<organism evidence="5 6">
    <name type="scientific">Beauveria asiatica</name>
    <dbReference type="NCBI Taxonomy" id="1069075"/>
    <lineage>
        <taxon>Eukaryota</taxon>
        <taxon>Fungi</taxon>
        <taxon>Dikarya</taxon>
        <taxon>Ascomycota</taxon>
        <taxon>Pezizomycotina</taxon>
        <taxon>Sordariomycetes</taxon>
        <taxon>Hypocreomycetidae</taxon>
        <taxon>Hypocreales</taxon>
        <taxon>Cordycipitaceae</taxon>
        <taxon>Beauveria</taxon>
    </lineage>
</organism>
<dbReference type="SMART" id="SM00906">
    <property type="entry name" value="Fungal_trans"/>
    <property type="match status" value="1"/>
</dbReference>
<dbReference type="PANTHER" id="PTHR31668:SF20">
    <property type="entry name" value="ZN(II)2CYS6 TRANSCRIPTION FACTOR (EUROFUNG)"/>
    <property type="match status" value="1"/>
</dbReference>
<feature type="region of interest" description="Disordered" evidence="3">
    <location>
        <begin position="521"/>
        <end position="548"/>
    </location>
</feature>
<dbReference type="PROSITE" id="PS50048">
    <property type="entry name" value="ZN2_CY6_FUNGAL_2"/>
    <property type="match status" value="1"/>
</dbReference>
<comment type="caution">
    <text evidence="5">The sequence shown here is derived from an EMBL/GenBank/DDBJ whole genome shotgun (WGS) entry which is preliminary data.</text>
</comment>
<dbReference type="Proteomes" id="UP001397290">
    <property type="component" value="Unassembled WGS sequence"/>
</dbReference>
<gene>
    <name evidence="5" type="ORF">G3M48_000989</name>
</gene>
<dbReference type="GO" id="GO:0008270">
    <property type="term" value="F:zinc ion binding"/>
    <property type="evidence" value="ECO:0007669"/>
    <property type="project" value="InterPro"/>
</dbReference>
<evidence type="ECO:0000256" key="3">
    <source>
        <dbReference type="SAM" id="MobiDB-lite"/>
    </source>
</evidence>
<proteinExistence type="predicted"/>
<dbReference type="InterPro" id="IPR007219">
    <property type="entry name" value="XnlR_reg_dom"/>
</dbReference>
<dbReference type="InterPro" id="IPR050797">
    <property type="entry name" value="Carb_Metab_Trans_Reg"/>
</dbReference>
<evidence type="ECO:0000313" key="6">
    <source>
        <dbReference type="Proteomes" id="UP001397290"/>
    </source>
</evidence>
<evidence type="ECO:0000256" key="1">
    <source>
        <dbReference type="ARBA" id="ARBA00022723"/>
    </source>
</evidence>
<feature type="domain" description="Zn(2)-C6 fungal-type" evidence="4">
    <location>
        <begin position="8"/>
        <end position="37"/>
    </location>
</feature>
<dbReference type="GO" id="GO:0000981">
    <property type="term" value="F:DNA-binding transcription factor activity, RNA polymerase II-specific"/>
    <property type="evidence" value="ECO:0007669"/>
    <property type="project" value="InterPro"/>
</dbReference>
<keyword evidence="1" id="KW-0479">Metal-binding</keyword>
<dbReference type="Pfam" id="PF00172">
    <property type="entry name" value="Zn_clus"/>
    <property type="match status" value="1"/>
</dbReference>
<name>A0AAW0S0U0_9HYPO</name>
<protein>
    <recommendedName>
        <fullName evidence="4">Zn(2)-C6 fungal-type domain-containing protein</fullName>
    </recommendedName>
</protein>
<evidence type="ECO:0000259" key="4">
    <source>
        <dbReference type="PROSITE" id="PS50048"/>
    </source>
</evidence>
<dbReference type="PROSITE" id="PS00463">
    <property type="entry name" value="ZN2_CY6_FUNGAL_1"/>
    <property type="match status" value="1"/>
</dbReference>
<dbReference type="GO" id="GO:0003677">
    <property type="term" value="F:DNA binding"/>
    <property type="evidence" value="ECO:0007669"/>
    <property type="project" value="InterPro"/>
</dbReference>
<dbReference type="InterPro" id="IPR001138">
    <property type="entry name" value="Zn2Cys6_DnaBD"/>
</dbReference>
<dbReference type="GO" id="GO:0006351">
    <property type="term" value="P:DNA-templated transcription"/>
    <property type="evidence" value="ECO:0007669"/>
    <property type="project" value="InterPro"/>
</dbReference>
<dbReference type="SMART" id="SM00066">
    <property type="entry name" value="GAL4"/>
    <property type="match status" value="1"/>
</dbReference>
<dbReference type="SUPFAM" id="SSF57701">
    <property type="entry name" value="Zn2/Cys6 DNA-binding domain"/>
    <property type="match status" value="1"/>
</dbReference>
<keyword evidence="2" id="KW-0539">Nucleus</keyword>
<dbReference type="CDD" id="cd12148">
    <property type="entry name" value="fungal_TF_MHR"/>
    <property type="match status" value="1"/>
</dbReference>
<keyword evidence="6" id="KW-1185">Reference proteome</keyword>
<dbReference type="InterPro" id="IPR036864">
    <property type="entry name" value="Zn2-C6_fun-type_DNA-bd_sf"/>
</dbReference>
<dbReference type="EMBL" id="JAAHCF010000125">
    <property type="protein sequence ID" value="KAK8147816.1"/>
    <property type="molecule type" value="Genomic_DNA"/>
</dbReference>
<dbReference type="PANTHER" id="PTHR31668">
    <property type="entry name" value="GLUCOSE TRANSPORT TRANSCRIPTION REGULATOR RGT1-RELATED-RELATED"/>
    <property type="match status" value="1"/>
</dbReference>
<evidence type="ECO:0000256" key="2">
    <source>
        <dbReference type="ARBA" id="ARBA00023242"/>
    </source>
</evidence>
<dbReference type="CDD" id="cd00067">
    <property type="entry name" value="GAL4"/>
    <property type="match status" value="1"/>
</dbReference>
<accession>A0AAW0S0U0</accession>
<reference evidence="5 6" key="1">
    <citation type="submission" date="2020-02" db="EMBL/GenBank/DDBJ databases">
        <title>Comparative genomics of the hypocrealean fungal genus Beauvera.</title>
        <authorList>
            <person name="Showalter D.N."/>
            <person name="Bushley K.E."/>
            <person name="Rehner S.A."/>
        </authorList>
    </citation>
    <scope>NUCLEOTIDE SEQUENCE [LARGE SCALE GENOMIC DNA]</scope>
    <source>
        <strain evidence="5 6">ARSEF4384</strain>
    </source>
</reference>
<dbReference type="AlphaFoldDB" id="A0AAW0S0U0"/>
<dbReference type="Gene3D" id="4.10.240.10">
    <property type="entry name" value="Zn(2)-C6 fungal-type DNA-binding domain"/>
    <property type="match status" value="1"/>
</dbReference>
<feature type="compositionally biased region" description="Polar residues" evidence="3">
    <location>
        <begin position="526"/>
        <end position="547"/>
    </location>
</feature>
<sequence>MSQAVKRACDACHRRKVKCDGINPCRNCSSAQLSCTYNAIPQKKGPKGSRAKVISELRETQRLTSLSAKVQNRMNGIAGPQANSLAPTPGIVTSDLVKDCATFFFDHMYPQAPILDRRQVDHQLLYMEQNRDAYCLMTAMCAFVMLQPGMSMPPGDPYNLDMVPGANIISSQLLLEEVHKVRKGYEYLDSITFNALATNFFLFASYYGQEMHDKAWYYLREATTMIAMIGMDTEDHYLQFDAVESARRRRVYWLFYSVERAYALGRARPITLKPTVNLPTLADDPSDPLAHQLHSFITLVNLYRPFDDAFITLWNKTRTHLSAQYIGGLQKQQNDLSQNYVCQDPNFADFRTNQQWLKNTIWQLANGANANAKDNSFYNGDMARDLLLSLAASFPNQGLDIVNTGLIEKLIEASCSLIEFLSIQPASRDPFAIGPREYLSQILTSVALARAGERRFLPLLMSKLADILPRTINPMLQNAPENVNMAAVDIFDGFGNAGMAQPPMPMMDSDYVDSKYAIDINHRTPDSNSHANHTPPGSGSDMANSFVASPDMMSPTGMDYSNSNNNNLSINTFGVNPMQEMVSPIGPSTQHMHMRQGMPMSNMMLQRQGSFMQSNDYHSMPGEIDFNSLR</sequence>
<evidence type="ECO:0000313" key="5">
    <source>
        <dbReference type="EMBL" id="KAK8147816.1"/>
    </source>
</evidence>